<dbReference type="Proteomes" id="UP000249524">
    <property type="component" value="Unassembled WGS sequence"/>
</dbReference>
<dbReference type="GO" id="GO:0046872">
    <property type="term" value="F:metal ion binding"/>
    <property type="evidence" value="ECO:0007669"/>
    <property type="project" value="UniProtKB-KW"/>
</dbReference>
<dbReference type="PROSITE" id="PS00534">
    <property type="entry name" value="FERROCHELATASE"/>
    <property type="match status" value="1"/>
</dbReference>
<comment type="caution">
    <text evidence="9">The sequence shown here is derived from an EMBL/GenBank/DDBJ whole genome shotgun (WGS) entry which is preliminary data.</text>
</comment>
<evidence type="ECO:0000256" key="4">
    <source>
        <dbReference type="ARBA" id="ARBA00023239"/>
    </source>
</evidence>
<dbReference type="Gene3D" id="3.40.50.1400">
    <property type="match status" value="2"/>
</dbReference>
<dbReference type="OrthoDB" id="9809741at2"/>
<evidence type="ECO:0000313" key="10">
    <source>
        <dbReference type="Proteomes" id="UP000249524"/>
    </source>
</evidence>
<dbReference type="CDD" id="cd00419">
    <property type="entry name" value="Ferrochelatase_C"/>
    <property type="match status" value="1"/>
</dbReference>
<dbReference type="InterPro" id="IPR033659">
    <property type="entry name" value="Ferrochelatase_N"/>
</dbReference>
<evidence type="ECO:0000256" key="3">
    <source>
        <dbReference type="ARBA" id="ARBA00023133"/>
    </source>
</evidence>
<dbReference type="EMBL" id="QFYS01000002">
    <property type="protein sequence ID" value="RAK67355.1"/>
    <property type="molecule type" value="Genomic_DNA"/>
</dbReference>
<dbReference type="NCBIfam" id="TIGR00109">
    <property type="entry name" value="hemH"/>
    <property type="match status" value="1"/>
</dbReference>
<comment type="function">
    <text evidence="7 8">Catalyzes the ferrous insertion into protoporphyrin IX.</text>
</comment>
<dbReference type="GO" id="GO:0006783">
    <property type="term" value="P:heme biosynthetic process"/>
    <property type="evidence" value="ECO:0007669"/>
    <property type="project" value="UniProtKB-UniRule"/>
</dbReference>
<dbReference type="InterPro" id="IPR001015">
    <property type="entry name" value="Ferrochelatase"/>
</dbReference>
<comment type="subcellular location">
    <subcellularLocation>
        <location evidence="7 8">Cytoplasm</location>
    </subcellularLocation>
</comment>
<dbReference type="CDD" id="cd03411">
    <property type="entry name" value="Ferrochelatase_N"/>
    <property type="match status" value="1"/>
</dbReference>
<dbReference type="PANTHER" id="PTHR11108:SF1">
    <property type="entry name" value="FERROCHELATASE, MITOCHONDRIAL"/>
    <property type="match status" value="1"/>
</dbReference>
<proteinExistence type="inferred from homology"/>
<feature type="binding site" evidence="7">
    <location>
        <position position="191"/>
    </location>
    <ligand>
        <name>Fe(2+)</name>
        <dbReference type="ChEBI" id="CHEBI:29033"/>
    </ligand>
</feature>
<dbReference type="RefSeq" id="WP_111274966.1">
    <property type="nucleotide sequence ID" value="NZ_QFYS01000002.1"/>
</dbReference>
<reference evidence="9 10" key="1">
    <citation type="submission" date="2018-05" db="EMBL/GenBank/DDBJ databases">
        <authorList>
            <person name="Lanie J.A."/>
            <person name="Ng W.-L."/>
            <person name="Kazmierczak K.M."/>
            <person name="Andrzejewski T.M."/>
            <person name="Davidsen T.M."/>
            <person name="Wayne K.J."/>
            <person name="Tettelin H."/>
            <person name="Glass J.I."/>
            <person name="Rusch D."/>
            <person name="Podicherti R."/>
            <person name="Tsui H.-C.T."/>
            <person name="Winkler M.E."/>
        </authorList>
    </citation>
    <scope>NUCLEOTIDE SEQUENCE [LARGE SCALE GENOMIC DNA]</scope>
    <source>
        <strain evidence="9 10">BUT-10</strain>
    </source>
</reference>
<dbReference type="AlphaFoldDB" id="A0A328BL08"/>
<protein>
    <recommendedName>
        <fullName evidence="7 8">Ferrochelatase</fullName>
        <ecNumber evidence="7 8">4.98.1.1</ecNumber>
    </recommendedName>
    <alternativeName>
        <fullName evidence="7">Heme synthase</fullName>
    </alternativeName>
    <alternativeName>
        <fullName evidence="7">Protoheme ferro-lyase</fullName>
    </alternativeName>
</protein>
<feature type="binding site" evidence="7">
    <location>
        <position position="270"/>
    </location>
    <ligand>
        <name>Fe(2+)</name>
        <dbReference type="ChEBI" id="CHEBI:29033"/>
    </ligand>
</feature>
<evidence type="ECO:0000313" key="9">
    <source>
        <dbReference type="EMBL" id="RAK67355.1"/>
    </source>
</evidence>
<dbReference type="EC" id="4.98.1.1" evidence="7 8"/>
<comment type="catalytic activity">
    <reaction evidence="7 8">
        <text>heme b + 2 H(+) = protoporphyrin IX + Fe(2+)</text>
        <dbReference type="Rhea" id="RHEA:22584"/>
        <dbReference type="ChEBI" id="CHEBI:15378"/>
        <dbReference type="ChEBI" id="CHEBI:29033"/>
        <dbReference type="ChEBI" id="CHEBI:57306"/>
        <dbReference type="ChEBI" id="CHEBI:60344"/>
        <dbReference type="EC" id="4.98.1.1"/>
    </reaction>
</comment>
<comment type="similarity">
    <text evidence="1 7 8">Belongs to the ferrochelatase family.</text>
</comment>
<keyword evidence="3 7" id="KW-0350">Heme biosynthesis</keyword>
<organism evidence="9 10">
    <name type="scientific">Phenylobacterium kunshanense</name>
    <dbReference type="NCBI Taxonomy" id="1445034"/>
    <lineage>
        <taxon>Bacteria</taxon>
        <taxon>Pseudomonadati</taxon>
        <taxon>Pseudomonadota</taxon>
        <taxon>Alphaproteobacteria</taxon>
        <taxon>Caulobacterales</taxon>
        <taxon>Caulobacteraceae</taxon>
        <taxon>Phenylobacterium</taxon>
    </lineage>
</organism>
<dbReference type="GO" id="GO:0004325">
    <property type="term" value="F:ferrochelatase activity"/>
    <property type="evidence" value="ECO:0007669"/>
    <property type="project" value="UniProtKB-UniRule"/>
</dbReference>
<dbReference type="PANTHER" id="PTHR11108">
    <property type="entry name" value="FERROCHELATASE"/>
    <property type="match status" value="1"/>
</dbReference>
<evidence type="ECO:0000256" key="6">
    <source>
        <dbReference type="ARBA" id="ARBA00024536"/>
    </source>
</evidence>
<keyword evidence="5 7" id="KW-0627">Porphyrin biosynthesis</keyword>
<keyword evidence="7 8" id="KW-0963">Cytoplasm</keyword>
<evidence type="ECO:0000256" key="1">
    <source>
        <dbReference type="ARBA" id="ARBA00007718"/>
    </source>
</evidence>
<keyword evidence="10" id="KW-1185">Reference proteome</keyword>
<keyword evidence="7" id="KW-0479">Metal-binding</keyword>
<comment type="pathway">
    <text evidence="7 8">Porphyrin-containing compound metabolism; protoheme biosynthesis; protoheme from protoporphyrin-IX: step 1/1.</text>
</comment>
<keyword evidence="4 7" id="KW-0456">Lyase</keyword>
<keyword evidence="2 7" id="KW-0408">Iron</keyword>
<gene>
    <name evidence="7 9" type="primary">hemH</name>
    <name evidence="9" type="ORF">DJ019_05365</name>
</gene>
<dbReference type="Pfam" id="PF00762">
    <property type="entry name" value="Ferrochelatase"/>
    <property type="match status" value="1"/>
</dbReference>
<dbReference type="SUPFAM" id="SSF53800">
    <property type="entry name" value="Chelatase"/>
    <property type="match status" value="1"/>
</dbReference>
<evidence type="ECO:0000256" key="5">
    <source>
        <dbReference type="ARBA" id="ARBA00023244"/>
    </source>
</evidence>
<evidence type="ECO:0000256" key="7">
    <source>
        <dbReference type="HAMAP-Rule" id="MF_00323"/>
    </source>
</evidence>
<dbReference type="HAMAP" id="MF_00323">
    <property type="entry name" value="Ferrochelatase"/>
    <property type="match status" value="1"/>
</dbReference>
<evidence type="ECO:0000256" key="2">
    <source>
        <dbReference type="ARBA" id="ARBA00023004"/>
    </source>
</evidence>
<sequence>MKLAVVLFNLGGPDSLQAVQPFLQNLFRDPAIIGAPAFVRYPLAAFISRSREKLAQANYAMMGGRSPLLEETQAQANALESELKARDPDLEIRVFIAMRYWHPLTSETARAVANFAPDEVVLLPLYPQYSTTTTGSSLKEWNRLYRGPGRTRAIGCYPTAAGLADAHAAQIRKAWEAAGSPPALRLLFSAHGLPQKVVDAGDPYHAQVEATAAAVAQRLPEFSDWRVSFQSRVGPLKWLEPSTETEIRRAGEDGKGVMICPIAFVSEHVETLVELDHEYAELAKEAGVSPYLRARTPGTMPSFVGALADAVQDSLERERTAPFGPWLCGAEHGKCACREAAA</sequence>
<name>A0A328BL08_9CAUL</name>
<accession>A0A328BL08</accession>
<comment type="catalytic activity">
    <reaction evidence="6">
        <text>Fe-coproporphyrin III + 2 H(+) = coproporphyrin III + Fe(2+)</text>
        <dbReference type="Rhea" id="RHEA:49572"/>
        <dbReference type="ChEBI" id="CHEBI:15378"/>
        <dbReference type="ChEBI" id="CHEBI:29033"/>
        <dbReference type="ChEBI" id="CHEBI:68438"/>
        <dbReference type="ChEBI" id="CHEBI:131725"/>
        <dbReference type="EC" id="4.99.1.9"/>
    </reaction>
    <physiologicalReaction direction="right-to-left" evidence="6">
        <dbReference type="Rhea" id="RHEA:49574"/>
    </physiologicalReaction>
</comment>
<dbReference type="UniPathway" id="UPA00252">
    <property type="reaction ID" value="UER00325"/>
</dbReference>
<dbReference type="GO" id="GO:0005737">
    <property type="term" value="C:cytoplasm"/>
    <property type="evidence" value="ECO:0007669"/>
    <property type="project" value="UniProtKB-SubCell"/>
</dbReference>
<dbReference type="InterPro" id="IPR019772">
    <property type="entry name" value="Ferrochelatase_AS"/>
</dbReference>
<dbReference type="InterPro" id="IPR033644">
    <property type="entry name" value="Ferrochelatase_C"/>
</dbReference>
<evidence type="ECO:0000256" key="8">
    <source>
        <dbReference type="RuleBase" id="RU000607"/>
    </source>
</evidence>